<dbReference type="AlphaFoldDB" id="A0A0W7XCA5"/>
<name>A0A0W7XCA5_9ACTN</name>
<keyword evidence="3" id="KW-1185">Reference proteome</keyword>
<dbReference type="InterPro" id="IPR053137">
    <property type="entry name" value="NLR-like"/>
</dbReference>
<dbReference type="InterPro" id="IPR027417">
    <property type="entry name" value="P-loop_NTPase"/>
</dbReference>
<evidence type="ECO:0000256" key="1">
    <source>
        <dbReference type="SAM" id="MobiDB-lite"/>
    </source>
</evidence>
<feature type="compositionally biased region" description="Low complexity" evidence="1">
    <location>
        <begin position="493"/>
        <end position="510"/>
    </location>
</feature>
<dbReference type="Gene3D" id="3.40.50.300">
    <property type="entry name" value="P-loop containing nucleotide triphosphate hydrolases"/>
    <property type="match status" value="1"/>
</dbReference>
<accession>A0A0W7XCA5</accession>
<comment type="caution">
    <text evidence="2">The sequence shown here is derived from an EMBL/GenBank/DDBJ whole genome shotgun (WGS) entry which is preliminary data.</text>
</comment>
<dbReference type="STRING" id="1765722.AT728_40465"/>
<feature type="region of interest" description="Disordered" evidence="1">
    <location>
        <begin position="154"/>
        <end position="175"/>
    </location>
</feature>
<dbReference type="SUPFAM" id="SSF52540">
    <property type="entry name" value="P-loop containing nucleoside triphosphate hydrolases"/>
    <property type="match status" value="1"/>
</dbReference>
<reference evidence="2 3" key="1">
    <citation type="submission" date="2015-12" db="EMBL/GenBank/DDBJ databases">
        <title>Draft genome sequence of Streptomyces silvensis ATCC 53525, a producer of novel hormone antagonists.</title>
        <authorList>
            <person name="Johnston C.W."/>
            <person name="Li Y."/>
            <person name="Magarvey N.A."/>
        </authorList>
    </citation>
    <scope>NUCLEOTIDE SEQUENCE [LARGE SCALE GENOMIC DNA]</scope>
    <source>
        <strain evidence="2 3">ATCC 53525</strain>
    </source>
</reference>
<evidence type="ECO:0008006" key="4">
    <source>
        <dbReference type="Google" id="ProtNLM"/>
    </source>
</evidence>
<dbReference type="Gene3D" id="1.25.40.10">
    <property type="entry name" value="Tetratricopeptide repeat domain"/>
    <property type="match status" value="2"/>
</dbReference>
<sequence length="1280" mass="137777">MPGPGSRPRTRRGDPPRRRPRGGRRRTVTEGAASGVADGEPGWEAALPPERGEAASAPEGVHPDAWHCALLLRRLFAALDTTMEAYGRRKSLHKSTVSRYLSGAQAAPVEFVEHLLAAHAEAAHSAPDPRLRAEVLRRQELAMRATNRQRWETEHLKGKWQAEHHRREQAERQAVTARRERDAALERLAALRFEHDTLEEKASRLALENGDLLRRAEALERDRAAAERRAEDGEQRRRHLAERLEAAEVARERAVADQEAAVAAVRREAAVLLRQARRESAVSRSRYGAGPPPDGVRRYHVLFAGPDAPWGAWLTGRLRAYGADASAELLTPVPGESVAELLAARLRTGDPVVVSGCLGAAGRYTAAEWAEGFRLTGEHHPGRLTVVTPYGSGESGGPRGPGDVRAAAGTPHGVTAVDLSGAGVVAADRRLRLATGTTTVPAAPGPVEALPTDLPEVWGGVGHRDDRFTGRDELLWTIHQELTDDPPPPPGVPTTGTAAAGAETGNAGRADGSPGTPATPDSSNLPETSGGPDVPPAVVRVLVGLPGVGKTAAAVEYVHRFKGLYDVVWWVDARSQDSVRSELARLGEELGGARTEPGAELAALYTAVRSPRAPADRRRILLVLDGAEEPAVLAPLLPGPAVRVLITSQNRAWERYAAELIDVPCFVWAESLTCVTRFDPGRGLRGDRELARRVGDHPGALVRAMRRGHAGDEVRLPSLTDALGRLHARVPQARLLLRLSDRFAEGEVPLRWLRPLPTPDDGTWDAAAHALVEASLARIEADTLRVHPLVRRAALRGAHDGHRAEAAALAVQALTTADPRLPEAPAQWPRYGELLRHLHPSGVLESDAPDARRLVRNCLVFCRWSGAHHQGLELTSRARAGTTAALEPELLEVRARLLRETGRLPEAARLLDRGTDGAPGADGGLVTGARAATLLCRGRYAEADEQARTAYEEWLSTSGPDAPVTLRARALLAECARACGRWEEALDIGTEVLARCDTLTPWSPQTLFARSRHALDLRLLGRYGEADDEQTAALQGLRAVLGPRHPQTLAAEYEVALCRWHTGHVDEAAARLDRVRRAVLRLPEGNPLALHVLSACSWVAPHARAGGGGDPADISGRRALDGYRAMLPEGHPYLFGIEANAALAAAGTDLERARPVLEASWRGFSARLGQAHPWTLGLAVALSASRHADGDTDGAAELSGAARERADAVLRSRHPLTLLLTVAHAADLRALGRTGRADAFDGPALRELRRSYADHPGTVAVTEGRRPVWEFEPVPLHGLP</sequence>
<evidence type="ECO:0000313" key="3">
    <source>
        <dbReference type="Proteomes" id="UP000054804"/>
    </source>
</evidence>
<feature type="region of interest" description="Disordered" evidence="1">
    <location>
        <begin position="481"/>
        <end position="533"/>
    </location>
</feature>
<protein>
    <recommendedName>
        <fullName evidence="4">NB-ARC domain-containing protein</fullName>
    </recommendedName>
</protein>
<proteinExistence type="predicted"/>
<feature type="region of interest" description="Disordered" evidence="1">
    <location>
        <begin position="1"/>
        <end position="59"/>
    </location>
</feature>
<dbReference type="Proteomes" id="UP000054804">
    <property type="component" value="Unassembled WGS sequence"/>
</dbReference>
<organism evidence="2 3">
    <name type="scientific">Streptomyces silvensis</name>
    <dbReference type="NCBI Taxonomy" id="1765722"/>
    <lineage>
        <taxon>Bacteria</taxon>
        <taxon>Bacillati</taxon>
        <taxon>Actinomycetota</taxon>
        <taxon>Actinomycetes</taxon>
        <taxon>Kitasatosporales</taxon>
        <taxon>Streptomycetaceae</taxon>
        <taxon>Streptomyces</taxon>
    </lineage>
</organism>
<dbReference type="PANTHER" id="PTHR46082:SF6">
    <property type="entry name" value="AAA+ ATPASE DOMAIN-CONTAINING PROTEIN-RELATED"/>
    <property type="match status" value="1"/>
</dbReference>
<evidence type="ECO:0000313" key="2">
    <source>
        <dbReference type="EMBL" id="KUF20464.1"/>
    </source>
</evidence>
<dbReference type="Pfam" id="PF13424">
    <property type="entry name" value="TPR_12"/>
    <property type="match status" value="1"/>
</dbReference>
<dbReference type="PANTHER" id="PTHR46082">
    <property type="entry name" value="ATP/GTP-BINDING PROTEIN-RELATED"/>
    <property type="match status" value="1"/>
</dbReference>
<dbReference type="EMBL" id="LOCL01000003">
    <property type="protein sequence ID" value="KUF20464.1"/>
    <property type="molecule type" value="Genomic_DNA"/>
</dbReference>
<dbReference type="SUPFAM" id="SSF48452">
    <property type="entry name" value="TPR-like"/>
    <property type="match status" value="2"/>
</dbReference>
<gene>
    <name evidence="2" type="ORF">AT728_40465</name>
</gene>
<dbReference type="InterPro" id="IPR011990">
    <property type="entry name" value="TPR-like_helical_dom_sf"/>
</dbReference>